<dbReference type="PROSITE" id="PS51257">
    <property type="entry name" value="PROKAR_LIPOPROTEIN"/>
    <property type="match status" value="1"/>
</dbReference>
<dbReference type="OrthoDB" id="9780455at2"/>
<organism evidence="3 4">
    <name type="scientific">Flavihumibacter solisilvae</name>
    <dbReference type="NCBI Taxonomy" id="1349421"/>
    <lineage>
        <taxon>Bacteria</taxon>
        <taxon>Pseudomonadati</taxon>
        <taxon>Bacteroidota</taxon>
        <taxon>Chitinophagia</taxon>
        <taxon>Chitinophagales</taxon>
        <taxon>Chitinophagaceae</taxon>
        <taxon>Flavihumibacter</taxon>
    </lineage>
</organism>
<comment type="caution">
    <text evidence="3">The sequence shown here is derived from an EMBL/GenBank/DDBJ whole genome shotgun (WGS) entry which is preliminary data.</text>
</comment>
<dbReference type="STRING" id="1349421.OI18_09475"/>
<dbReference type="PANTHER" id="PTHR34599">
    <property type="entry name" value="PEROXIDASE-RELATED"/>
    <property type="match status" value="1"/>
</dbReference>
<dbReference type="Proteomes" id="UP000031408">
    <property type="component" value="Unassembled WGS sequence"/>
</dbReference>
<sequence length="447" mass="49379">MKTLMTAAISGCLFFVACVTSCKPDNHNYQQAISDPLLFCKTVKKLNNVVLENNFPPMIASRNYAYATIAAYEVIAAGDPVHYQSLSGQVRHLPALPAPGDTAKINFPLASMLAFTKVGNAVTFPEGSMMAHYDALIRMADSLGMPEEMITATRIYADTVSSRILAWSKGDNYAQTRSATRYTVNNDAGRWVPTPPMYAQAVEPHWGEIRPMVMDSLVACRAQIPPVYDIKNLKGPFYRDMMEVKHIGDSLTEEQKHIADFWDDNPFKMNVSGHVMFATKKFSPPGHWMNIVGIAAQKAGADFNTTVTAYTKTAIAMFDGFISCWEGKFIFNYVRPETAINQLVDPEWRPYIQTPPFPSYPSGHATVSAAAAESMTSVFGDKLSFTDTSLLEFGIGNREVISFRSAAKEAAMSRLYGGIHYRFDNDLGAESGKKIGSLVVSRLTMKK</sequence>
<dbReference type="Pfam" id="PF01569">
    <property type="entry name" value="PAP2"/>
    <property type="match status" value="1"/>
</dbReference>
<keyword evidence="4" id="KW-1185">Reference proteome</keyword>
<dbReference type="InterPro" id="IPR052559">
    <property type="entry name" value="V-haloperoxidase"/>
</dbReference>
<name>A0A0C1LHC0_9BACT</name>
<dbReference type="InterPro" id="IPR000326">
    <property type="entry name" value="PAP2/HPO"/>
</dbReference>
<evidence type="ECO:0000259" key="2">
    <source>
        <dbReference type="Pfam" id="PF01569"/>
    </source>
</evidence>
<accession>A0A0C1LHC0</accession>
<dbReference type="RefSeq" id="WP_039139356.1">
    <property type="nucleotide sequence ID" value="NZ_JSVC01000010.1"/>
</dbReference>
<dbReference type="EMBL" id="JSVC01000010">
    <property type="protein sequence ID" value="KIC94708.1"/>
    <property type="molecule type" value="Genomic_DNA"/>
</dbReference>
<dbReference type="CDD" id="cd03398">
    <property type="entry name" value="PAP2_haloperoxidase"/>
    <property type="match status" value="1"/>
</dbReference>
<dbReference type="InterPro" id="IPR036938">
    <property type="entry name" value="PAP2/HPO_sf"/>
</dbReference>
<protein>
    <submittedName>
        <fullName evidence="3">Phosphoesterase PA-phosphatase</fullName>
    </submittedName>
</protein>
<evidence type="ECO:0000313" key="4">
    <source>
        <dbReference type="Proteomes" id="UP000031408"/>
    </source>
</evidence>
<feature type="domain" description="Phosphatidic acid phosphatase type 2/haloperoxidase" evidence="2">
    <location>
        <begin position="326"/>
        <end position="425"/>
    </location>
</feature>
<evidence type="ECO:0000256" key="1">
    <source>
        <dbReference type="SAM" id="SignalP"/>
    </source>
</evidence>
<feature type="chain" id="PRO_5002135657" evidence="1">
    <location>
        <begin position="18"/>
        <end position="447"/>
    </location>
</feature>
<proteinExistence type="predicted"/>
<dbReference type="Gene3D" id="1.10.606.20">
    <property type="match status" value="1"/>
</dbReference>
<gene>
    <name evidence="3" type="ORF">OI18_09475</name>
</gene>
<dbReference type="SUPFAM" id="SSF48317">
    <property type="entry name" value="Acid phosphatase/Vanadium-dependent haloperoxidase"/>
    <property type="match status" value="1"/>
</dbReference>
<dbReference type="AlphaFoldDB" id="A0A0C1LHC0"/>
<dbReference type="PANTHER" id="PTHR34599:SF1">
    <property type="entry name" value="PHOSPHATIDIC ACID PHOSPHATASE TYPE 2_HALOPEROXIDASE DOMAIN-CONTAINING PROTEIN"/>
    <property type="match status" value="1"/>
</dbReference>
<reference evidence="3 4" key="1">
    <citation type="submission" date="2014-11" db="EMBL/GenBank/DDBJ databases">
        <title>Genome sequence of Flavihumibacter solisilvae 3-3.</title>
        <authorList>
            <person name="Zhou G."/>
            <person name="Li M."/>
            <person name="Wang G."/>
        </authorList>
    </citation>
    <scope>NUCLEOTIDE SEQUENCE [LARGE SCALE GENOMIC DNA]</scope>
    <source>
        <strain evidence="3 4">3-3</strain>
    </source>
</reference>
<keyword evidence="1" id="KW-0732">Signal</keyword>
<evidence type="ECO:0000313" key="3">
    <source>
        <dbReference type="EMBL" id="KIC94708.1"/>
    </source>
</evidence>
<feature type="signal peptide" evidence="1">
    <location>
        <begin position="1"/>
        <end position="17"/>
    </location>
</feature>